<dbReference type="PANTHER" id="PTHR43311:SF1">
    <property type="entry name" value="GLUTAMYL-Q TRNA(ASP) SYNTHETASE"/>
    <property type="match status" value="1"/>
</dbReference>
<evidence type="ECO:0000256" key="7">
    <source>
        <dbReference type="RuleBase" id="RU363037"/>
    </source>
</evidence>
<keyword evidence="3 7" id="KW-0547">Nucleotide-binding</keyword>
<dbReference type="GO" id="GO:0006424">
    <property type="term" value="P:glutamyl-tRNA aminoacylation"/>
    <property type="evidence" value="ECO:0007669"/>
    <property type="project" value="TreeGrafter"/>
</dbReference>
<dbReference type="InterPro" id="IPR014729">
    <property type="entry name" value="Rossmann-like_a/b/a_fold"/>
</dbReference>
<dbReference type="AlphaFoldDB" id="A0A285PJV4"/>
<dbReference type="Pfam" id="PF00749">
    <property type="entry name" value="tRNA-synt_1c"/>
    <property type="match status" value="1"/>
</dbReference>
<keyword evidence="1 7" id="KW-0436">Ligase</keyword>
<accession>A0A285PJV4</accession>
<dbReference type="NCBIfam" id="NF004315">
    <property type="entry name" value="PRK05710.1-4"/>
    <property type="match status" value="1"/>
</dbReference>
<evidence type="ECO:0000256" key="3">
    <source>
        <dbReference type="ARBA" id="ARBA00022741"/>
    </source>
</evidence>
<keyword evidence="2" id="KW-0479">Metal-binding</keyword>
<evidence type="ECO:0000256" key="4">
    <source>
        <dbReference type="ARBA" id="ARBA00022833"/>
    </source>
</evidence>
<dbReference type="SUPFAM" id="SSF52374">
    <property type="entry name" value="Nucleotidylyl transferase"/>
    <property type="match status" value="1"/>
</dbReference>
<dbReference type="InterPro" id="IPR001412">
    <property type="entry name" value="aa-tRNA-synth_I_CS"/>
</dbReference>
<sequence>MSVILRFAPSPNGALHLGHAFSALLNFELAKRMDGRFLLRIEDIDLARCTDGRINQMLDDMRWLGLEWEDEVLKQSSRFDAYQQKLDELKEKGWLYPSHASRTDIKKAVVIANQNASEPWSSDPDGAPLYPRHLLGEKEDPNQQNQTPPAWRLDMTAILNQHPKLKEQVWRELGPHPDGETILNQQMAMDAARWGDVILARKDCPTSYHLSVTLDDALQGITHIVRGQDLFWATGLHRLLQVLFDLPEPTYFHHGLINNDQGQKLSKSKQDISLKALREQGYSAADIRKASGIDDIDLDKLAASLLS</sequence>
<dbReference type="PANTHER" id="PTHR43311">
    <property type="entry name" value="GLUTAMATE--TRNA LIGASE"/>
    <property type="match status" value="1"/>
</dbReference>
<evidence type="ECO:0000256" key="6">
    <source>
        <dbReference type="ARBA" id="ARBA00023146"/>
    </source>
</evidence>
<proteinExistence type="inferred from homology"/>
<gene>
    <name evidence="9" type="ORF">SAMN06265368_4670</name>
</gene>
<dbReference type="RefSeq" id="WP_097155922.1">
    <property type="nucleotide sequence ID" value="NZ_OBEL01000009.1"/>
</dbReference>
<evidence type="ECO:0000256" key="2">
    <source>
        <dbReference type="ARBA" id="ARBA00022723"/>
    </source>
</evidence>
<name>A0A285PJV4_9HYPH</name>
<evidence type="ECO:0000313" key="9">
    <source>
        <dbReference type="EMBL" id="SNZ21547.1"/>
    </source>
</evidence>
<dbReference type="OrthoDB" id="9807503at2"/>
<evidence type="ECO:0000313" key="10">
    <source>
        <dbReference type="Proteomes" id="UP000219439"/>
    </source>
</evidence>
<evidence type="ECO:0000256" key="1">
    <source>
        <dbReference type="ARBA" id="ARBA00022598"/>
    </source>
</evidence>
<dbReference type="GO" id="GO:0005829">
    <property type="term" value="C:cytosol"/>
    <property type="evidence" value="ECO:0007669"/>
    <property type="project" value="TreeGrafter"/>
</dbReference>
<keyword evidence="6 7" id="KW-0030">Aminoacyl-tRNA synthetase</keyword>
<protein>
    <submittedName>
        <fullName evidence="9">Glutamyl-Q tRNA(Asp) synthetase</fullName>
    </submittedName>
</protein>
<reference evidence="9 10" key="1">
    <citation type="submission" date="2017-09" db="EMBL/GenBank/DDBJ databases">
        <authorList>
            <person name="Ehlers B."/>
            <person name="Leendertz F.H."/>
        </authorList>
    </citation>
    <scope>NUCLEOTIDE SEQUENCE [LARGE SCALE GENOMIC DNA]</scope>
    <source>
        <strain evidence="9 10">DSM 18289</strain>
    </source>
</reference>
<keyword evidence="5 7" id="KW-0067">ATP-binding</keyword>
<dbReference type="EMBL" id="OBEL01000009">
    <property type="protein sequence ID" value="SNZ21547.1"/>
    <property type="molecule type" value="Genomic_DNA"/>
</dbReference>
<dbReference type="GO" id="GO:0005524">
    <property type="term" value="F:ATP binding"/>
    <property type="evidence" value="ECO:0007669"/>
    <property type="project" value="UniProtKB-KW"/>
</dbReference>
<dbReference type="InterPro" id="IPR049940">
    <property type="entry name" value="GluQ/Sye"/>
</dbReference>
<comment type="similarity">
    <text evidence="7">Belongs to the class-I aminoacyl-tRNA synthetase family.</text>
</comment>
<dbReference type="InterPro" id="IPR000924">
    <property type="entry name" value="Glu/Gln-tRNA-synth"/>
</dbReference>
<dbReference type="PROSITE" id="PS00178">
    <property type="entry name" value="AA_TRNA_LIGASE_I"/>
    <property type="match status" value="1"/>
</dbReference>
<dbReference type="InterPro" id="IPR020058">
    <property type="entry name" value="Glu/Gln-tRNA-synth_Ib_cat-dom"/>
</dbReference>
<organism evidence="9 10">
    <name type="scientific">Cohaesibacter gelatinilyticus</name>
    <dbReference type="NCBI Taxonomy" id="372072"/>
    <lineage>
        <taxon>Bacteria</taxon>
        <taxon>Pseudomonadati</taxon>
        <taxon>Pseudomonadota</taxon>
        <taxon>Alphaproteobacteria</taxon>
        <taxon>Hyphomicrobiales</taxon>
        <taxon>Cohaesibacteraceae</taxon>
    </lineage>
</organism>
<dbReference type="Proteomes" id="UP000219439">
    <property type="component" value="Unassembled WGS sequence"/>
</dbReference>
<keyword evidence="4" id="KW-0862">Zinc</keyword>
<dbReference type="Gene3D" id="3.40.50.620">
    <property type="entry name" value="HUPs"/>
    <property type="match status" value="1"/>
</dbReference>
<dbReference type="PRINTS" id="PR00987">
    <property type="entry name" value="TRNASYNTHGLU"/>
</dbReference>
<evidence type="ECO:0000259" key="8">
    <source>
        <dbReference type="Pfam" id="PF00749"/>
    </source>
</evidence>
<feature type="domain" description="Glutamyl/glutaminyl-tRNA synthetase class Ib catalytic" evidence="8">
    <location>
        <begin position="3"/>
        <end position="284"/>
    </location>
</feature>
<keyword evidence="7" id="KW-0648">Protein biosynthesis</keyword>
<keyword evidence="10" id="KW-1185">Reference proteome</keyword>
<dbReference type="GO" id="GO:0004818">
    <property type="term" value="F:glutamate-tRNA ligase activity"/>
    <property type="evidence" value="ECO:0007669"/>
    <property type="project" value="TreeGrafter"/>
</dbReference>
<evidence type="ECO:0000256" key="5">
    <source>
        <dbReference type="ARBA" id="ARBA00022840"/>
    </source>
</evidence>